<keyword evidence="3" id="KW-1185">Reference proteome</keyword>
<feature type="compositionally biased region" description="Basic and acidic residues" evidence="1">
    <location>
        <begin position="355"/>
        <end position="369"/>
    </location>
</feature>
<dbReference type="InterPro" id="IPR007304">
    <property type="entry name" value="TAP46-like"/>
</dbReference>
<evidence type="ECO:0000256" key="1">
    <source>
        <dbReference type="SAM" id="MobiDB-lite"/>
    </source>
</evidence>
<dbReference type="GO" id="GO:0035303">
    <property type="term" value="P:regulation of dephosphorylation"/>
    <property type="evidence" value="ECO:0007669"/>
    <property type="project" value="TreeGrafter"/>
</dbReference>
<reference evidence="2 3" key="1">
    <citation type="submission" date="2016-10" db="EMBL/GenBank/DDBJ databases">
        <authorList>
            <person name="de Groot N.N."/>
        </authorList>
    </citation>
    <scope>NUCLEOTIDE SEQUENCE [LARGE SCALE GENOMIC DNA]</scope>
    <source>
        <strain evidence="2 3">CBS 141442</strain>
    </source>
</reference>
<dbReference type="PANTHER" id="PTHR10933">
    <property type="entry name" value="IMMUNOGLOBULIN-BINDING PROTEIN 1"/>
    <property type="match status" value="1"/>
</dbReference>
<organism evidence="2 3">
    <name type="scientific">Sungouiella intermedia</name>
    <dbReference type="NCBI Taxonomy" id="45354"/>
    <lineage>
        <taxon>Eukaryota</taxon>
        <taxon>Fungi</taxon>
        <taxon>Dikarya</taxon>
        <taxon>Ascomycota</taxon>
        <taxon>Saccharomycotina</taxon>
        <taxon>Pichiomycetes</taxon>
        <taxon>Metschnikowiaceae</taxon>
        <taxon>Sungouiella</taxon>
    </lineage>
</organism>
<feature type="region of interest" description="Disordered" evidence="1">
    <location>
        <begin position="339"/>
        <end position="380"/>
    </location>
</feature>
<dbReference type="Pfam" id="PF04177">
    <property type="entry name" value="TAP42"/>
    <property type="match status" value="1"/>
</dbReference>
<dbReference type="GO" id="GO:0051721">
    <property type="term" value="F:protein phosphatase 2A binding"/>
    <property type="evidence" value="ECO:0007669"/>
    <property type="project" value="TreeGrafter"/>
</dbReference>
<dbReference type="AlphaFoldDB" id="A0A1L0BAU4"/>
<dbReference type="EMBL" id="LT635756">
    <property type="protein sequence ID" value="SGZ46715.1"/>
    <property type="molecule type" value="Genomic_DNA"/>
</dbReference>
<name>A0A1L0BAU4_9ASCO</name>
<dbReference type="Gene3D" id="1.25.40.540">
    <property type="entry name" value="TAP42-like family"/>
    <property type="match status" value="1"/>
</dbReference>
<proteinExistence type="predicted"/>
<dbReference type="GO" id="GO:0005829">
    <property type="term" value="C:cytosol"/>
    <property type="evidence" value="ECO:0007669"/>
    <property type="project" value="TreeGrafter"/>
</dbReference>
<dbReference type="InterPro" id="IPR038511">
    <property type="entry name" value="TAP42/TAP46-like_sf"/>
</dbReference>
<gene>
    <name evidence="2" type="ORF">SAMEA4029010_CIC11G00000003240</name>
</gene>
<protein>
    <submittedName>
        <fullName evidence="2">CIC11C00000003240</fullName>
    </submittedName>
</protein>
<dbReference type="STRING" id="45354.A0A1L0BAU4"/>
<sequence length="380" mass="44283">MNSNEENLTVRERFRHEVNRFMQIERADLRQDLEDYQKLVASNLRGFMFIQNIVDSLSLFSSNEELKEINTSYLPFIAISFYESCLTMKLLADLSNGGFLYEKNDMLQFKAKNLENAKLMLAKFLQDLESFGSILSKKQSIILNTFQNTADPSVEEISGLLRNPVSRRAEKIANFKVERELRQRLELLDEYYLKSEEDVEEEDLFKSLDEEVVRTIFVDQLKYFALKAFENLELIALEMQVLGNRPLFERQKLQRDRVPKEDESNDLGYTTRLETNPNRPKRISDILTKQGKILQPFTITNNKQELRRQVFGTGQVLPSMTVEEYLDYELSHGKMLKGESSQQVYTSDDDDSDAELEKRNWDDWKDDNPKGSGNIKGNIG</sequence>
<dbReference type="PANTHER" id="PTHR10933:SF9">
    <property type="entry name" value="IMMUNOGLOBULIN-BINDING PROTEIN 1"/>
    <property type="match status" value="1"/>
</dbReference>
<accession>A0A1L0BAU4</accession>
<dbReference type="OrthoDB" id="10261753at2759"/>
<evidence type="ECO:0000313" key="3">
    <source>
        <dbReference type="Proteomes" id="UP000182334"/>
    </source>
</evidence>
<feature type="region of interest" description="Disordered" evidence="1">
    <location>
        <begin position="254"/>
        <end position="279"/>
    </location>
</feature>
<dbReference type="GO" id="GO:0009966">
    <property type="term" value="P:regulation of signal transduction"/>
    <property type="evidence" value="ECO:0007669"/>
    <property type="project" value="InterPro"/>
</dbReference>
<evidence type="ECO:0000313" key="2">
    <source>
        <dbReference type="EMBL" id="SGZ46715.1"/>
    </source>
</evidence>
<dbReference type="Proteomes" id="UP000182334">
    <property type="component" value="Chromosome I"/>
</dbReference>